<accession>A0ABS4Y2K9</accession>
<dbReference type="EMBL" id="JAGIOH010000001">
    <property type="protein sequence ID" value="MBP2402870.1"/>
    <property type="molecule type" value="Genomic_DNA"/>
</dbReference>
<dbReference type="GeneID" id="91569204"/>
<evidence type="ECO:0000313" key="1">
    <source>
        <dbReference type="EMBL" id="MBP2402870.1"/>
    </source>
</evidence>
<dbReference type="RefSeq" id="WP_209514864.1">
    <property type="nucleotide sequence ID" value="NZ_JAGIOH010000001.1"/>
</dbReference>
<protein>
    <submittedName>
        <fullName evidence="1">Uncharacterized protein</fullName>
    </submittedName>
</protein>
<dbReference type="Proteomes" id="UP001519291">
    <property type="component" value="Unassembled WGS sequence"/>
</dbReference>
<proteinExistence type="predicted"/>
<keyword evidence="2" id="KW-1185">Reference proteome</keyword>
<sequence>MTGRRLLLPAAAVALGVAAAVVAAVLLLVPGDEGPGVALVTPPTLVGGAYRLDAGTKELEKEGIGVQGGMPKGAVSVLGRYQRVSDHAVTLSLSGAYGGIGEPDAVLDGMFKGFESGPGKPSVAGERRTFVPEGPDGPAITCELVKMYDRAYAPACAWAETSDVMLVIDFDPGRVSTDSVDLAAFAKTTAGIYRDVRKPA</sequence>
<name>A0ABS4Y2K9_9ACTN</name>
<gene>
    <name evidence="1" type="ORF">JO379_002339</name>
</gene>
<comment type="caution">
    <text evidence="1">The sequence shown here is derived from an EMBL/GenBank/DDBJ whole genome shotgun (WGS) entry which is preliminary data.</text>
</comment>
<organism evidence="1 2">
    <name type="scientific">Streptomyces syringium</name>
    <dbReference type="NCBI Taxonomy" id="76729"/>
    <lineage>
        <taxon>Bacteria</taxon>
        <taxon>Bacillati</taxon>
        <taxon>Actinomycetota</taxon>
        <taxon>Actinomycetes</taxon>
        <taxon>Kitasatosporales</taxon>
        <taxon>Streptomycetaceae</taxon>
        <taxon>Streptomyces</taxon>
    </lineage>
</organism>
<reference evidence="1 2" key="1">
    <citation type="submission" date="2021-03" db="EMBL/GenBank/DDBJ databases">
        <title>Sequencing the genomes of 1000 actinobacteria strains.</title>
        <authorList>
            <person name="Klenk H.-P."/>
        </authorList>
    </citation>
    <scope>NUCLEOTIDE SEQUENCE [LARGE SCALE GENOMIC DNA]</scope>
    <source>
        <strain evidence="1 2">DSM 41480</strain>
    </source>
</reference>
<evidence type="ECO:0000313" key="2">
    <source>
        <dbReference type="Proteomes" id="UP001519291"/>
    </source>
</evidence>